<dbReference type="Gramene" id="TVU14154">
    <property type="protein sequence ID" value="TVU14154"/>
    <property type="gene ID" value="EJB05_37601"/>
</dbReference>
<feature type="region of interest" description="Disordered" evidence="2">
    <location>
        <begin position="150"/>
        <end position="170"/>
    </location>
</feature>
<keyword evidence="5" id="KW-1185">Reference proteome</keyword>
<accession>A0A5J9TS25</accession>
<organism evidence="4 5">
    <name type="scientific">Eragrostis curvula</name>
    <name type="common">weeping love grass</name>
    <dbReference type="NCBI Taxonomy" id="38414"/>
    <lineage>
        <taxon>Eukaryota</taxon>
        <taxon>Viridiplantae</taxon>
        <taxon>Streptophyta</taxon>
        <taxon>Embryophyta</taxon>
        <taxon>Tracheophyta</taxon>
        <taxon>Spermatophyta</taxon>
        <taxon>Magnoliopsida</taxon>
        <taxon>Liliopsida</taxon>
        <taxon>Poales</taxon>
        <taxon>Poaceae</taxon>
        <taxon>PACMAD clade</taxon>
        <taxon>Chloridoideae</taxon>
        <taxon>Eragrostideae</taxon>
        <taxon>Eragrostidinae</taxon>
        <taxon>Eragrostis</taxon>
    </lineage>
</organism>
<feature type="region of interest" description="Disordered" evidence="2">
    <location>
        <begin position="32"/>
        <end position="86"/>
    </location>
</feature>
<dbReference type="PANTHER" id="PTHR10627">
    <property type="entry name" value="SCP160"/>
    <property type="match status" value="1"/>
</dbReference>
<dbReference type="PROSITE" id="PS50105">
    <property type="entry name" value="SAM_DOMAIN"/>
    <property type="match status" value="1"/>
</dbReference>
<feature type="region of interest" description="Disordered" evidence="2">
    <location>
        <begin position="99"/>
        <end position="138"/>
    </location>
</feature>
<keyword evidence="1" id="KW-0677">Repeat</keyword>
<dbReference type="EMBL" id="RWGY01000031">
    <property type="protein sequence ID" value="TVU14154.1"/>
    <property type="molecule type" value="Genomic_DNA"/>
</dbReference>
<dbReference type="Pfam" id="PF00536">
    <property type="entry name" value="SAM_1"/>
    <property type="match status" value="1"/>
</dbReference>
<feature type="compositionally biased region" description="Basic and acidic residues" evidence="2">
    <location>
        <begin position="150"/>
        <end position="160"/>
    </location>
</feature>
<evidence type="ECO:0000313" key="4">
    <source>
        <dbReference type="EMBL" id="TVU14154.1"/>
    </source>
</evidence>
<gene>
    <name evidence="4" type="ORF">EJB05_37601</name>
</gene>
<evidence type="ECO:0000313" key="5">
    <source>
        <dbReference type="Proteomes" id="UP000324897"/>
    </source>
</evidence>
<dbReference type="InterPro" id="IPR013761">
    <property type="entry name" value="SAM/pointed_sf"/>
</dbReference>
<feature type="region of interest" description="Disordered" evidence="2">
    <location>
        <begin position="207"/>
        <end position="252"/>
    </location>
</feature>
<dbReference type="OrthoDB" id="76949at2759"/>
<dbReference type="Proteomes" id="UP000324897">
    <property type="component" value="Unassembled WGS sequence"/>
</dbReference>
<evidence type="ECO:0000259" key="3">
    <source>
        <dbReference type="PROSITE" id="PS50105"/>
    </source>
</evidence>
<dbReference type="AlphaFoldDB" id="A0A5J9TS25"/>
<name>A0A5J9TS25_9POAL</name>
<feature type="compositionally biased region" description="Basic and acidic residues" evidence="2">
    <location>
        <begin position="334"/>
        <end position="344"/>
    </location>
</feature>
<feature type="compositionally biased region" description="Basic and acidic residues" evidence="2">
    <location>
        <begin position="70"/>
        <end position="86"/>
    </location>
</feature>
<reference evidence="4 5" key="1">
    <citation type="journal article" date="2019" name="Sci. Rep.">
        <title>A high-quality genome of Eragrostis curvula grass provides insights into Poaceae evolution and supports new strategies to enhance forage quality.</title>
        <authorList>
            <person name="Carballo J."/>
            <person name="Santos B.A.C.M."/>
            <person name="Zappacosta D."/>
            <person name="Garbus I."/>
            <person name="Selva J.P."/>
            <person name="Gallo C.A."/>
            <person name="Diaz A."/>
            <person name="Albertini E."/>
            <person name="Caccamo M."/>
            <person name="Echenique V."/>
        </authorList>
    </citation>
    <scope>NUCLEOTIDE SEQUENCE [LARGE SCALE GENOMIC DNA]</scope>
    <source>
        <strain evidence="5">cv. Victoria</strain>
        <tissue evidence="4">Leaf</tissue>
    </source>
</reference>
<dbReference type="SUPFAM" id="SSF47769">
    <property type="entry name" value="SAM/Pointed domain"/>
    <property type="match status" value="1"/>
</dbReference>
<sequence>MASSSSSRHQVTITLGRSGQVVKRRAILDVDNDYEVPISGKKRSVRDRLGSNPVDSDFIESQQRNKRRHTETNRSHGDNDRQVGKGDLRLKLMRKGLLQRNNGGVEQNGGDLREKLSRNPKNLPRYDPRGHVPESRARYDMRDKVPELRPRYSSREDVPDAKPSAVAVSQVPSARSVDDLIQLDSSRKPYSSWVPDGLRHRSTEMPTRVRADASPPRAYDHVRPIPSLRDVGPSRAPNRTTRDAPDTLRSQPYVGKSTISVDTVPRSNGIASPSAAPPTASVMTEAPITVNGLLNSLGLEKYAVLFQAEEVDMAALRQMGENDLKDMGVPMVGPKEEDSSCIRA</sequence>
<feature type="compositionally biased region" description="Basic and acidic residues" evidence="2">
    <location>
        <begin position="124"/>
        <end position="138"/>
    </location>
</feature>
<evidence type="ECO:0000256" key="1">
    <source>
        <dbReference type="ARBA" id="ARBA00022737"/>
    </source>
</evidence>
<dbReference type="PANTHER" id="PTHR10627:SF75">
    <property type="entry name" value="OS04G0465000 PROTEIN"/>
    <property type="match status" value="1"/>
</dbReference>
<dbReference type="Gene3D" id="1.10.150.50">
    <property type="entry name" value="Transcription Factor, Ets-1"/>
    <property type="match status" value="1"/>
</dbReference>
<feature type="domain" description="SAM" evidence="3">
    <location>
        <begin position="289"/>
        <end position="344"/>
    </location>
</feature>
<proteinExistence type="predicted"/>
<dbReference type="InterPro" id="IPR001660">
    <property type="entry name" value="SAM"/>
</dbReference>
<feature type="region of interest" description="Disordered" evidence="2">
    <location>
        <begin position="324"/>
        <end position="344"/>
    </location>
</feature>
<evidence type="ECO:0000256" key="2">
    <source>
        <dbReference type="SAM" id="MobiDB-lite"/>
    </source>
</evidence>
<protein>
    <recommendedName>
        <fullName evidence="3">SAM domain-containing protein</fullName>
    </recommendedName>
</protein>
<comment type="caution">
    <text evidence="4">The sequence shown here is derived from an EMBL/GenBank/DDBJ whole genome shotgun (WGS) entry which is preliminary data.</text>
</comment>